<evidence type="ECO:0000259" key="2">
    <source>
        <dbReference type="Pfam" id="PF04264"/>
    </source>
</evidence>
<gene>
    <name evidence="3" type="ordered locus">Solca_3543</name>
</gene>
<protein>
    <submittedName>
        <fullName evidence="3">YceI-like protein</fullName>
    </submittedName>
</protein>
<dbReference type="SUPFAM" id="SSF101874">
    <property type="entry name" value="YceI-like"/>
    <property type="match status" value="1"/>
</dbReference>
<evidence type="ECO:0000313" key="3">
    <source>
        <dbReference type="EMBL" id="AFD08547.1"/>
    </source>
</evidence>
<dbReference type="InterPro" id="IPR036761">
    <property type="entry name" value="TTHA0802/YceI-like_sf"/>
</dbReference>
<dbReference type="PANTHER" id="PTHR34406">
    <property type="entry name" value="PROTEIN YCEI"/>
    <property type="match status" value="1"/>
</dbReference>
<accession>H8KSJ6</accession>
<dbReference type="HOGENOM" id="CLU_122737_0_0_10"/>
<keyword evidence="4" id="KW-1185">Reference proteome</keyword>
<evidence type="ECO:0000256" key="1">
    <source>
        <dbReference type="SAM" id="SignalP"/>
    </source>
</evidence>
<dbReference type="Gene3D" id="2.40.128.110">
    <property type="entry name" value="Lipid/polyisoprenoid-binding, YceI-like"/>
    <property type="match status" value="1"/>
</dbReference>
<feature type="chain" id="PRO_5003614456" evidence="1">
    <location>
        <begin position="21"/>
        <end position="185"/>
    </location>
</feature>
<proteinExistence type="predicted"/>
<feature type="domain" description="Lipid/polyisoprenoid-binding YceI-like" evidence="2">
    <location>
        <begin position="54"/>
        <end position="177"/>
    </location>
</feature>
<sequence>MKKILLIVGVLSLAAVELKAQTQLVSRNAELSFYSSAPIEDIKASSKNGYSIMDMQAKTVYFKVDMRTFKFRKGLMEEHFNENYIESDRYPYAEYKGKIVDEIDLSKDGDYQVTVKGDLLLHNVSQSYTTKADIKVKEGRVSASSSFKVKLVDHKIKIPTLLIKNIAEVVDVSVSVVYADANKKI</sequence>
<dbReference type="OrthoDB" id="116832at2"/>
<dbReference type="EMBL" id="CP003349">
    <property type="protein sequence ID" value="AFD08547.1"/>
    <property type="molecule type" value="Genomic_DNA"/>
</dbReference>
<organism evidence="3 4">
    <name type="scientific">Solitalea canadensis (strain ATCC 29591 / DSM 3403 / JCM 21819 / LMG 8368 / NBRC 15130 / NCIMB 12057 / USAM 9D)</name>
    <name type="common">Flexibacter canadensis</name>
    <dbReference type="NCBI Taxonomy" id="929556"/>
    <lineage>
        <taxon>Bacteria</taxon>
        <taxon>Pseudomonadati</taxon>
        <taxon>Bacteroidota</taxon>
        <taxon>Sphingobacteriia</taxon>
        <taxon>Sphingobacteriales</taxon>
        <taxon>Sphingobacteriaceae</taxon>
        <taxon>Solitalea</taxon>
    </lineage>
</organism>
<name>H8KSJ6_SOLCM</name>
<keyword evidence="1" id="KW-0732">Signal</keyword>
<evidence type="ECO:0000313" key="4">
    <source>
        <dbReference type="Proteomes" id="UP000007590"/>
    </source>
</evidence>
<dbReference type="RefSeq" id="WP_014681770.1">
    <property type="nucleotide sequence ID" value="NC_017770.1"/>
</dbReference>
<dbReference type="Pfam" id="PF04264">
    <property type="entry name" value="YceI"/>
    <property type="match status" value="1"/>
</dbReference>
<feature type="signal peptide" evidence="1">
    <location>
        <begin position="1"/>
        <end position="20"/>
    </location>
</feature>
<dbReference type="AlphaFoldDB" id="H8KSJ6"/>
<dbReference type="Proteomes" id="UP000007590">
    <property type="component" value="Chromosome"/>
</dbReference>
<dbReference type="STRING" id="929556.Solca_3543"/>
<dbReference type="eggNOG" id="COG2353">
    <property type="taxonomic scope" value="Bacteria"/>
</dbReference>
<dbReference type="InterPro" id="IPR007372">
    <property type="entry name" value="Lipid/polyisoprenoid-bd_YceI"/>
</dbReference>
<reference evidence="3" key="1">
    <citation type="submission" date="2012-02" db="EMBL/GenBank/DDBJ databases">
        <title>The complete genome of Solitalea canadensis DSM 3403.</title>
        <authorList>
            <consortium name="US DOE Joint Genome Institute (JGI-PGF)"/>
            <person name="Lucas S."/>
            <person name="Copeland A."/>
            <person name="Lapidus A."/>
            <person name="Glavina del Rio T."/>
            <person name="Dalin E."/>
            <person name="Tice H."/>
            <person name="Bruce D."/>
            <person name="Goodwin L."/>
            <person name="Pitluck S."/>
            <person name="Peters L."/>
            <person name="Ovchinnikova G."/>
            <person name="Lu M."/>
            <person name="Kyrpides N."/>
            <person name="Mavromatis K."/>
            <person name="Ivanova N."/>
            <person name="Brettin T."/>
            <person name="Detter J.C."/>
            <person name="Han C."/>
            <person name="Larimer F."/>
            <person name="Land M."/>
            <person name="Hauser L."/>
            <person name="Markowitz V."/>
            <person name="Cheng J.-F."/>
            <person name="Hugenholtz P."/>
            <person name="Woyke T."/>
            <person name="Wu D."/>
            <person name="Spring S."/>
            <person name="Schroeder M."/>
            <person name="Kopitz M."/>
            <person name="Brambilla E."/>
            <person name="Klenk H.-P."/>
            <person name="Eisen J.A."/>
        </authorList>
    </citation>
    <scope>NUCLEOTIDE SEQUENCE</scope>
    <source>
        <strain evidence="3">DSM 3403</strain>
    </source>
</reference>
<dbReference type="KEGG" id="scn:Solca_3543"/>
<dbReference type="PANTHER" id="PTHR34406:SF1">
    <property type="entry name" value="PROTEIN YCEI"/>
    <property type="match status" value="1"/>
</dbReference>